<organism evidence="1 2">
    <name type="scientific">Spiroplasma clarkii</name>
    <dbReference type="NCBI Taxonomy" id="2139"/>
    <lineage>
        <taxon>Bacteria</taxon>
        <taxon>Bacillati</taxon>
        <taxon>Mycoplasmatota</taxon>
        <taxon>Mollicutes</taxon>
        <taxon>Entomoplasmatales</taxon>
        <taxon>Spiroplasmataceae</taxon>
        <taxon>Spiroplasma</taxon>
    </lineage>
</organism>
<evidence type="ECO:0000313" key="1">
    <source>
        <dbReference type="EMBL" id="ATX71250.1"/>
    </source>
</evidence>
<dbReference type="RefSeq" id="WP_100254787.1">
    <property type="nucleotide sequence ID" value="NZ_CP024870.1"/>
</dbReference>
<accession>A0A2K8KHT8</accession>
<dbReference type="NCBIfam" id="NF045952">
    <property type="entry name" value="MAG4270_fam"/>
    <property type="match status" value="1"/>
</dbReference>
<dbReference type="EMBL" id="CP024870">
    <property type="protein sequence ID" value="ATX71250.1"/>
    <property type="molecule type" value="Genomic_DNA"/>
</dbReference>
<reference evidence="1 2" key="1">
    <citation type="submission" date="2017-11" db="EMBL/GenBank/DDBJ databases">
        <title>Complete genome sequence of Spiroplasma clarkii CN-5 (DSM 19994).</title>
        <authorList>
            <person name="Tsai Y.-M."/>
            <person name="Chang A."/>
            <person name="Lo W.-S."/>
            <person name="Kuo C.-H."/>
        </authorList>
    </citation>
    <scope>NUCLEOTIDE SEQUENCE [LARGE SCALE GENOMIC DNA]</scope>
    <source>
        <strain evidence="1 2">CN-5</strain>
    </source>
</reference>
<evidence type="ECO:0000313" key="2">
    <source>
        <dbReference type="Proteomes" id="UP000231179"/>
    </source>
</evidence>
<keyword evidence="2" id="KW-1185">Reference proteome</keyword>
<dbReference type="AlphaFoldDB" id="A0A2K8KHT8"/>
<protein>
    <submittedName>
        <fullName evidence="1">Uncharacterized protein</fullName>
    </submittedName>
</protein>
<dbReference type="Proteomes" id="UP000231179">
    <property type="component" value="Chromosome"/>
</dbReference>
<sequence length="220" mass="25714">MTYIIEIPYASKAYLESKASKDVYSGKAYIFINSETGKSFHQFALLNEGFTYRMTDNLMRNTSYWNSKKVVKCRELFLDNLNDNQIIRVNFTGDVVALNEYIVGHFDTVLSTDCLVKGSNPNGSISKQENSPIVIFDEENSTGLNYHWFVNFFNAIYEKNSKLKKEEIVKLFQNAESFISLQDYFGLFPRNYDVFMKIYNKKIFSVRKTNYKKKIKNDLE</sequence>
<gene>
    <name evidence="1" type="ORF">SCLAR_v1c09440</name>
</gene>
<name>A0A2K8KHT8_9MOLU</name>
<proteinExistence type="predicted"/>